<dbReference type="GO" id="GO:0004525">
    <property type="term" value="F:ribonuclease III activity"/>
    <property type="evidence" value="ECO:0007669"/>
    <property type="project" value="UniProtKB-EC"/>
</dbReference>
<feature type="domain" description="DRBM" evidence="9">
    <location>
        <begin position="363"/>
        <end position="445"/>
    </location>
</feature>
<keyword evidence="12" id="KW-1185">Reference proteome</keyword>
<protein>
    <recommendedName>
        <fullName evidence="2">ribonuclease III</fullName>
        <ecNumber evidence="2">3.1.26.3</ecNumber>
    </recommendedName>
</protein>
<keyword evidence="6 7" id="KW-0694">RNA-binding</keyword>
<dbReference type="SUPFAM" id="SSF69065">
    <property type="entry name" value="RNase III domain-like"/>
    <property type="match status" value="1"/>
</dbReference>
<dbReference type="GO" id="GO:0003723">
    <property type="term" value="F:RNA binding"/>
    <property type="evidence" value="ECO:0007669"/>
    <property type="project" value="UniProtKB-UniRule"/>
</dbReference>
<evidence type="ECO:0000256" key="2">
    <source>
        <dbReference type="ARBA" id="ARBA00012177"/>
    </source>
</evidence>
<dbReference type="FunFam" id="1.10.1520.10:FF:000001">
    <property type="entry name" value="Ribonuclease 3"/>
    <property type="match status" value="1"/>
</dbReference>
<reference evidence="12" key="1">
    <citation type="journal article" date="2020" name="Stud. Mycol.">
        <title>101 Dothideomycetes genomes: A test case for predicting lifestyles and emergence of pathogens.</title>
        <authorList>
            <person name="Haridas S."/>
            <person name="Albert R."/>
            <person name="Binder M."/>
            <person name="Bloem J."/>
            <person name="LaButti K."/>
            <person name="Salamov A."/>
            <person name="Andreopoulos B."/>
            <person name="Baker S."/>
            <person name="Barry K."/>
            <person name="Bills G."/>
            <person name="Bluhm B."/>
            <person name="Cannon C."/>
            <person name="Castanera R."/>
            <person name="Culley D."/>
            <person name="Daum C."/>
            <person name="Ezra D."/>
            <person name="Gonzalez J."/>
            <person name="Henrissat B."/>
            <person name="Kuo A."/>
            <person name="Liang C."/>
            <person name="Lipzen A."/>
            <person name="Lutzoni F."/>
            <person name="Magnuson J."/>
            <person name="Mondo S."/>
            <person name="Nolan M."/>
            <person name="Ohm R."/>
            <person name="Pangilinan J."/>
            <person name="Park H.-J."/>
            <person name="Ramirez L."/>
            <person name="Alfaro M."/>
            <person name="Sun H."/>
            <person name="Tritt A."/>
            <person name="Yoshinaga Y."/>
            <person name="Zwiers L.-H."/>
            <person name="Turgeon B."/>
            <person name="Goodwin S."/>
            <person name="Spatafora J."/>
            <person name="Crous P."/>
            <person name="Grigoriev I."/>
        </authorList>
    </citation>
    <scope>NUCLEOTIDE SEQUENCE [LARGE SCALE GENOMIC DNA]</scope>
    <source>
        <strain evidence="12">CBS 304.66</strain>
    </source>
</reference>
<dbReference type="EMBL" id="ML986605">
    <property type="protein sequence ID" value="KAF2265465.1"/>
    <property type="molecule type" value="Genomic_DNA"/>
</dbReference>
<organism evidence="11 12">
    <name type="scientific">Lojkania enalia</name>
    <dbReference type="NCBI Taxonomy" id="147567"/>
    <lineage>
        <taxon>Eukaryota</taxon>
        <taxon>Fungi</taxon>
        <taxon>Dikarya</taxon>
        <taxon>Ascomycota</taxon>
        <taxon>Pezizomycotina</taxon>
        <taxon>Dothideomycetes</taxon>
        <taxon>Pleosporomycetidae</taxon>
        <taxon>Pleosporales</taxon>
        <taxon>Pleosporales incertae sedis</taxon>
        <taxon>Lojkania</taxon>
    </lineage>
</organism>
<evidence type="ECO:0000256" key="4">
    <source>
        <dbReference type="ARBA" id="ARBA00022759"/>
    </source>
</evidence>
<keyword evidence="4" id="KW-0255">Endonuclease</keyword>
<dbReference type="Pfam" id="PF00636">
    <property type="entry name" value="Ribonuclease_3"/>
    <property type="match status" value="1"/>
</dbReference>
<dbReference type="SMART" id="SM00535">
    <property type="entry name" value="RIBOc"/>
    <property type="match status" value="1"/>
</dbReference>
<dbReference type="PROSITE" id="PS50137">
    <property type="entry name" value="DS_RBD"/>
    <property type="match status" value="1"/>
</dbReference>
<dbReference type="PROSITE" id="PS50142">
    <property type="entry name" value="RNASE_3_2"/>
    <property type="match status" value="1"/>
</dbReference>
<evidence type="ECO:0000313" key="11">
    <source>
        <dbReference type="EMBL" id="KAF2265465.1"/>
    </source>
</evidence>
<feature type="compositionally biased region" description="Polar residues" evidence="8">
    <location>
        <begin position="26"/>
        <end position="37"/>
    </location>
</feature>
<proteinExistence type="predicted"/>
<evidence type="ECO:0000256" key="3">
    <source>
        <dbReference type="ARBA" id="ARBA00022722"/>
    </source>
</evidence>
<name>A0A9P4KFF7_9PLEO</name>
<dbReference type="SUPFAM" id="SSF54768">
    <property type="entry name" value="dsRNA-binding domain-like"/>
    <property type="match status" value="1"/>
</dbReference>
<keyword evidence="5" id="KW-0378">Hydrolase</keyword>
<gene>
    <name evidence="11" type="ORF">CC78DRAFT_579206</name>
</gene>
<dbReference type="GO" id="GO:0030847">
    <property type="term" value="P:termination of RNA polymerase II transcription, exosome-dependent"/>
    <property type="evidence" value="ECO:0007669"/>
    <property type="project" value="UniProtKB-ARBA"/>
</dbReference>
<evidence type="ECO:0000259" key="9">
    <source>
        <dbReference type="PROSITE" id="PS50137"/>
    </source>
</evidence>
<dbReference type="GO" id="GO:0034963">
    <property type="term" value="P:box C/D sno(s)RNA processing"/>
    <property type="evidence" value="ECO:0007669"/>
    <property type="project" value="UniProtKB-ARBA"/>
</dbReference>
<feature type="compositionally biased region" description="Basic and acidic residues" evidence="8">
    <location>
        <begin position="1"/>
        <end position="23"/>
    </location>
</feature>
<dbReference type="Gene3D" id="3.30.160.20">
    <property type="match status" value="1"/>
</dbReference>
<dbReference type="AlphaFoldDB" id="A0A9P4KFF7"/>
<accession>A0A9P4KFF7</accession>
<feature type="region of interest" description="Disordered" evidence="8">
    <location>
        <begin position="1"/>
        <end position="111"/>
    </location>
</feature>
<dbReference type="GO" id="GO:0034475">
    <property type="term" value="P:U4 snRNA 3'-end processing"/>
    <property type="evidence" value="ECO:0007669"/>
    <property type="project" value="UniProtKB-ARBA"/>
</dbReference>
<evidence type="ECO:0000313" key="12">
    <source>
        <dbReference type="Proteomes" id="UP000800093"/>
    </source>
</evidence>
<evidence type="ECO:0000259" key="10">
    <source>
        <dbReference type="PROSITE" id="PS50142"/>
    </source>
</evidence>
<evidence type="ECO:0000256" key="8">
    <source>
        <dbReference type="SAM" id="MobiDB-lite"/>
    </source>
</evidence>
<dbReference type="GO" id="GO:0006364">
    <property type="term" value="P:rRNA processing"/>
    <property type="evidence" value="ECO:0007669"/>
    <property type="project" value="TreeGrafter"/>
</dbReference>
<comment type="catalytic activity">
    <reaction evidence="1">
        <text>Endonucleolytic cleavage to 5'-phosphomonoester.</text>
        <dbReference type="EC" id="3.1.26.3"/>
    </reaction>
</comment>
<evidence type="ECO:0000256" key="6">
    <source>
        <dbReference type="ARBA" id="ARBA00022884"/>
    </source>
</evidence>
<feature type="domain" description="RNase III" evidence="10">
    <location>
        <begin position="204"/>
        <end position="340"/>
    </location>
</feature>
<dbReference type="InterPro" id="IPR000999">
    <property type="entry name" value="RNase_III_dom"/>
</dbReference>
<dbReference type="EC" id="3.1.26.3" evidence="2"/>
<feature type="compositionally biased region" description="Polar residues" evidence="8">
    <location>
        <begin position="46"/>
        <end position="72"/>
    </location>
</feature>
<dbReference type="PROSITE" id="PS00517">
    <property type="entry name" value="RNASE_3_1"/>
    <property type="match status" value="1"/>
</dbReference>
<dbReference type="InterPro" id="IPR014720">
    <property type="entry name" value="dsRBD_dom"/>
</dbReference>
<dbReference type="Gene3D" id="1.10.1520.10">
    <property type="entry name" value="Ribonuclease III domain"/>
    <property type="match status" value="1"/>
</dbReference>
<evidence type="ECO:0000256" key="1">
    <source>
        <dbReference type="ARBA" id="ARBA00000109"/>
    </source>
</evidence>
<dbReference type="Proteomes" id="UP000800093">
    <property type="component" value="Unassembled WGS sequence"/>
</dbReference>
<dbReference type="OrthoDB" id="2392202at2759"/>
<dbReference type="PANTHER" id="PTHR11207:SF0">
    <property type="entry name" value="RIBONUCLEASE 3"/>
    <property type="match status" value="1"/>
</dbReference>
<feature type="compositionally biased region" description="Basic residues" evidence="8">
    <location>
        <begin position="92"/>
        <end position="107"/>
    </location>
</feature>
<dbReference type="GO" id="GO:0005654">
    <property type="term" value="C:nucleoplasm"/>
    <property type="evidence" value="ECO:0007669"/>
    <property type="project" value="TreeGrafter"/>
</dbReference>
<dbReference type="CDD" id="cd00593">
    <property type="entry name" value="RIBOc"/>
    <property type="match status" value="1"/>
</dbReference>
<dbReference type="InterPro" id="IPR036389">
    <property type="entry name" value="RNase_III_sf"/>
</dbReference>
<dbReference type="PANTHER" id="PTHR11207">
    <property type="entry name" value="RIBONUCLEASE III"/>
    <property type="match status" value="1"/>
</dbReference>
<evidence type="ECO:0000256" key="7">
    <source>
        <dbReference type="PROSITE-ProRule" id="PRU00266"/>
    </source>
</evidence>
<comment type="caution">
    <text evidence="11">The sequence shown here is derived from an EMBL/GenBank/DDBJ whole genome shotgun (WGS) entry which is preliminary data.</text>
</comment>
<sequence>MGEKRGSHSNHYDNGRGQSENKKQKPNGSDSKQSYSPQAKPRHSRSLLSPSHFSNSKSNTNTVPSNARSNTALYVHKDRRGGSSNGVWSGYHSKHRNGIHNGHHRSQKEKSAIEEALAQFPDPKDCPPCKRAATEMQTGLISLLDQLSQEEAGPAGNQNILHHARELRKLLFTRASQSSPSKPKQELDRKQPEAVKYVTVPPYIDRLIEKSANLPPLPLITEPSLQKAVFTHRSANFGNRVRGANGDEINYERLEFLGDSYLEIISSRLIYSRFPHLEGGQQSQLRESLVKNDKLAEFSEAYNLGARLDHVGHMGTEKHKTKILADVFEAYVAAVILSDPVNGFTTVESWLTDLWAPQLLAHNPRTLQNHLAREELQKLIGAKGVKVEYKEEQKMEMVNGVHKFFMGVYLTGWGYEEKWLGSASGQNKAAASLAAAIDALQRSKTVLDDCHRQKLEMYANMDREQEKHMNR</sequence>
<evidence type="ECO:0000256" key="5">
    <source>
        <dbReference type="ARBA" id="ARBA00022801"/>
    </source>
</evidence>
<keyword evidence="3" id="KW-0540">Nuclease</keyword>